<gene>
    <name evidence="3" type="ORF">TGGT1_409860</name>
</gene>
<comment type="caution">
    <text evidence="3">The sequence shown here is derived from an EMBL/GenBank/DDBJ whole genome shotgun (WGS) entry which is preliminary data.</text>
</comment>
<organism evidence="3 4">
    <name type="scientific">Toxoplasma gondii (strain ATCC 50853 / GT1)</name>
    <dbReference type="NCBI Taxonomy" id="507601"/>
    <lineage>
        <taxon>Eukaryota</taxon>
        <taxon>Sar</taxon>
        <taxon>Alveolata</taxon>
        <taxon>Apicomplexa</taxon>
        <taxon>Conoidasida</taxon>
        <taxon>Coccidia</taxon>
        <taxon>Eucoccidiorida</taxon>
        <taxon>Eimeriorina</taxon>
        <taxon>Sarcocystidae</taxon>
        <taxon>Toxoplasma</taxon>
    </lineage>
</organism>
<name>S7UQU9_TOXGG</name>
<dbReference type="Pfam" id="PF04092">
    <property type="entry name" value="SAG"/>
    <property type="match status" value="2"/>
</dbReference>
<feature type="domain" description="SRS" evidence="2">
    <location>
        <begin position="255"/>
        <end position="369"/>
    </location>
</feature>
<feature type="domain" description="SRS" evidence="2">
    <location>
        <begin position="417"/>
        <end position="535"/>
    </location>
</feature>
<dbReference type="InterPro" id="IPR036755">
    <property type="entry name" value="SRS_dom_sf"/>
</dbReference>
<evidence type="ECO:0000313" key="4">
    <source>
        <dbReference type="Proteomes" id="UP000005641"/>
    </source>
</evidence>
<accession>S7UQU9</accession>
<evidence type="ECO:0000313" key="3">
    <source>
        <dbReference type="EMBL" id="EPR60007.1"/>
    </source>
</evidence>
<dbReference type="GO" id="GO:0016020">
    <property type="term" value="C:membrane"/>
    <property type="evidence" value="ECO:0007669"/>
    <property type="project" value="InterPro"/>
</dbReference>
<evidence type="ECO:0000256" key="1">
    <source>
        <dbReference type="SAM" id="MobiDB-lite"/>
    </source>
</evidence>
<protein>
    <submittedName>
        <fullName evidence="3">SAG-related sequence protein SRS48Q</fullName>
    </submittedName>
</protein>
<dbReference type="Gene3D" id="2.60.40.1320">
    <property type="entry name" value="SRS domain"/>
    <property type="match status" value="2"/>
</dbReference>
<reference evidence="3 4" key="1">
    <citation type="submission" date="2006-05" db="EMBL/GenBank/DDBJ databases">
        <authorList>
            <person name="Paulsen I."/>
        </authorList>
    </citation>
    <scope>NUCLEOTIDE SEQUENCE [LARGE SCALE GENOMIC DNA]</scope>
    <source>
        <strain evidence="3 4">GT1</strain>
    </source>
</reference>
<proteinExistence type="predicted"/>
<dbReference type="VEuPathDB" id="ToxoDB:TGGT1_409860"/>
<feature type="region of interest" description="Disordered" evidence="1">
    <location>
        <begin position="316"/>
        <end position="338"/>
    </location>
</feature>
<sequence length="576" mass="62765">MSSHFGPLPRHRWVTVGCSCPRTGFPQTAVTYPLLFSGVPFGSMIISPLSSPRIWVVLCMSQFSPHSNSVLSLQRDNCLMGHGPPQCRLSRTWPLDTLHGVPAGGAMSNSAGGSSEFPPLRLRRVWTCRELLVNWIPLSSARCLVVVFFIWRPAFDFIRSRDNSSPIIFLVVCFGDQRGFRGSLSDLEDSPVNSFSRVEDNKGKAILLFSKMVGRVSGAVCGVKALRSAVCAAVVIGLFCLSGSGRAENGKGQDVATCSTDKKQSVVSLKLKETNKPIKFACPKDYDVFPAITGEPHQFCRDSLCEQEAPLAPAFSIEKGAPTTGTEDNPNRKESEAEEELSTVYTLTMKEQVATSSTLYFQCRKKTPGNQSVGVEPDVSKPGKLHNDLIRCAFQVSAYGSKAAAETSENEHECELDTELSATLNTSSTSFTFRCPKDSRLLPVNFDKAYEGRECTKKRFLNRLGLHASLLEGKSVTSQVETVAAQVSEEPSPAYTFSVSEFPEKDVQVCYYCVKDDVKKQEIDTREEVCKALIEVKGVPKPDHAASSGIATFSTNKLVMAGAILISSALVMSISA</sequence>
<dbReference type="SUPFAM" id="SSF74877">
    <property type="entry name" value="Major surface antigen p30, SAG1"/>
    <property type="match status" value="1"/>
</dbReference>
<dbReference type="OrthoDB" id="10553643at2759"/>
<dbReference type="Proteomes" id="UP000005641">
    <property type="component" value="Unassembled WGS sequence"/>
</dbReference>
<dbReference type="InterPro" id="IPR007226">
    <property type="entry name" value="SRS_dom"/>
</dbReference>
<reference evidence="3 4" key="2">
    <citation type="submission" date="2013-05" db="EMBL/GenBank/DDBJ databases">
        <authorList>
            <person name="Sibley D."/>
            <person name="Venepally P."/>
            <person name="Karamycheva S."/>
            <person name="Hadjithomas M."/>
            <person name="Khan A."/>
            <person name="Brunk B."/>
            <person name="Roos D."/>
            <person name="Caler E."/>
            <person name="Lorenzi H."/>
        </authorList>
    </citation>
    <scope>NUCLEOTIDE SEQUENCE [LARGE SCALE GENOMIC DNA]</scope>
    <source>
        <strain evidence="3 4">GT1</strain>
    </source>
</reference>
<dbReference type="AlphaFoldDB" id="S7UQU9"/>
<evidence type="ECO:0000259" key="2">
    <source>
        <dbReference type="Pfam" id="PF04092"/>
    </source>
</evidence>
<dbReference type="EMBL" id="AAQM03000204">
    <property type="protein sequence ID" value="EPR60007.1"/>
    <property type="molecule type" value="Genomic_DNA"/>
</dbReference>